<evidence type="ECO:0000313" key="1">
    <source>
        <dbReference type="EMBL" id="KAI7962166.1"/>
    </source>
</evidence>
<evidence type="ECO:0000313" key="2">
    <source>
        <dbReference type="Proteomes" id="UP001060170"/>
    </source>
</evidence>
<dbReference type="EMBL" id="CM045865">
    <property type="protein sequence ID" value="KAI7962166.1"/>
    <property type="molecule type" value="Genomic_DNA"/>
</dbReference>
<reference evidence="1 2" key="3">
    <citation type="journal article" date="2022" name="Microbiol. Spectr.">
        <title>Folding features and dynamics of 3D genome architecture in plant fungal pathogens.</title>
        <authorList>
            <person name="Xia C."/>
        </authorList>
    </citation>
    <scope>NUCLEOTIDE SEQUENCE [LARGE SCALE GENOMIC DNA]</scope>
    <source>
        <strain evidence="1 2">93-210</strain>
    </source>
</reference>
<reference evidence="2" key="1">
    <citation type="journal article" date="2018" name="BMC Genomics">
        <title>Genomic insights into host adaptation between the wheat stripe rust pathogen (Puccinia striiformis f. sp. tritici) and the barley stripe rust pathogen (Puccinia striiformis f. sp. hordei).</title>
        <authorList>
            <person name="Xia C."/>
            <person name="Wang M."/>
            <person name="Yin C."/>
            <person name="Cornejo O.E."/>
            <person name="Hulbert S.H."/>
            <person name="Chen X."/>
        </authorList>
    </citation>
    <scope>NUCLEOTIDE SEQUENCE [LARGE SCALE GENOMIC DNA]</scope>
    <source>
        <strain evidence="2">93-210</strain>
    </source>
</reference>
<gene>
    <name evidence="1" type="ORF">MJO28_000260</name>
</gene>
<accession>A0ACC0EYH7</accession>
<dbReference type="Proteomes" id="UP001060170">
    <property type="component" value="Chromosome 1"/>
</dbReference>
<proteinExistence type="predicted"/>
<reference evidence="2" key="2">
    <citation type="journal article" date="2018" name="Mol. Plant Microbe Interact.">
        <title>Genome sequence resources for the wheat stripe rust pathogen (Puccinia striiformis f. sp. tritici) and the barley stripe rust pathogen (Puccinia striiformis f. sp. hordei).</title>
        <authorList>
            <person name="Xia C."/>
            <person name="Wang M."/>
            <person name="Yin C."/>
            <person name="Cornejo O.E."/>
            <person name="Hulbert S.H."/>
            <person name="Chen X."/>
        </authorList>
    </citation>
    <scope>NUCLEOTIDE SEQUENCE [LARGE SCALE GENOMIC DNA]</scope>
    <source>
        <strain evidence="2">93-210</strain>
    </source>
</reference>
<name>A0ACC0EYH7_9BASI</name>
<comment type="caution">
    <text evidence="1">The sequence shown here is derived from an EMBL/GenBank/DDBJ whole genome shotgun (WGS) entry which is preliminary data.</text>
</comment>
<organism evidence="1 2">
    <name type="scientific">Puccinia striiformis f. sp. tritici</name>
    <dbReference type="NCBI Taxonomy" id="168172"/>
    <lineage>
        <taxon>Eukaryota</taxon>
        <taxon>Fungi</taxon>
        <taxon>Dikarya</taxon>
        <taxon>Basidiomycota</taxon>
        <taxon>Pucciniomycotina</taxon>
        <taxon>Pucciniomycetes</taxon>
        <taxon>Pucciniales</taxon>
        <taxon>Pucciniaceae</taxon>
        <taxon>Puccinia</taxon>
    </lineage>
</organism>
<sequence length="1920" mass="213672">MTPGAGLNQALATINEIGTFAAWDALPGVLPTGLYVDGVGDVGVPLNPEQLRQLIEMAHRAPLGPGSETPLDDVPAVGNTWEISADRVEFLEPAWQGYIPKLSQLVATKLGIDGSIRLQLDKMVLYGQGAMSKPQIESTERIRGMFGTLMLCLPSICTGGEVLVKYNSESMVLGSSDGIQSFACWYSDVAYEVLPVQSGYRCVLVYNMAIRPGDPRPSASAVTLRKAPILDTFGYWRKDLANNDTSDVPNHIYHMLDHHYTEPQTSRPKDSRHKERKTSKTHLSLERLNARDSSRVLSLQCFSREVPLEIFLALLEKQEIGPVNRPYENKRNYNGWDTDSEASYHELDEVEKLIYVVKSLCALDGTVIASNCELDLSSFLVNDPFEGLQASEDPGCIEAATHRTRRWALVIVPREKLGEYLARCLLNSPRPAKDDTFRAPRPMISDDLPESSDEYDSSESTDVEYPPRYKAKEDCNSALRYLGQLHLGSSAQRSMLDAMCKLYVSTRASKMRIQDLLKVSLQYSHYTLFQTVGVGHRGRLQVEFFEWVKEWLKGLSEADHAEKCRTWIPLLIQGYPSMSEIIGITDILSSTGVYARPGAPSSGYSTWAQDSIRRCITHFLETTKEPSASDGELIVSSICGLDGSWQDKSALLTSIVERFPHANATAFLIAILCELKTQATSVDLLSAAITELYRSLSSRVFDGQRKLSNIITKSKVKSKFSTKGVSSRPAWHSHTHEHNIIPILSFNFEIIVTPEALVQFASGLNEMSTDGANVLDPFIHQVILQCDTLSVVDLYDLWIPFFCQLIQVLVSRSVPLDTPIYQKLTREFIRHLNENMIGPYPQAHSRSSPDEISQWENRQKGFYRAFIANIHSTHLESLLGADEAGRVLSVASLPPTSTPGLGPGLAHLQGYVISYISTRGVLGGRDMDQEADTDYRAKLKADLNLAFQAIDTTGAFAAWGTIPTTPPAYLHVDGIGHIGLPLVKEQVRQLIAIAHPAPSGLGSKTPKIWKIGADRLEFLDPAWQGFQLRLSQNAAHKLGIVAPIRMQLDNMLIYDKGATSKPQTDSNGKTHGMFGTLLLFLPSTTTGGEVLVKFNGNSMLLGKTDTAQSFACWHSDVSYEVLPIQSGYQCVLTYNLAVRPDQTRPTASALDMKGAHLRSTLEYWHRDLANSDKSNAPSHLYYPLDEKPTPAGNSSTQAISSGTKTDPFSTHNRTAATKNGASNTRVQASTLSPKALKDVTWARSLQGFARGLPFEMFVAILEKEESGPIVERERHCYDRFWEDRDDSTDSMASFHELHEVEMTVWTVRSLSSFDGKVIASDFKYHSDFCVGNPFKDVKPVEEYDVESAAHRYYRSALVVVPHEKIGEYLAQCTFGFKYDLKALPSPYEVYRSQPPVTDGVFESPGSKDYDAALDFLGKIRSLPSAQMTMLDAMCPLYVSQHSEKLKIAGILKSALQHSHYTLFQTVGIRHEGRLPLAFFDWAKEWLGTLSDADRADKYHTWLPLLIQGYPSLADITVITEKMAKSDSNAAVPEAGLFSYDTWARDTVRRCIENFPETTRQPTTSDGKMIVTIISGFKEELPAKSALLTSIVERFPQTDATAFLLATLCELKTRAAAANLPINVIAELYGSLSLRIFNHKRKLSYLVTEAKTRREPFLRNFFSSSSAEVQQKGPSPNGLVVTPGALVQFVCDLNEMSTNIKANFLESFFQQINAQLATFSIEHMRQLWIPFLCQLISALVARSIPLKTPIYQQLTRHFIKHLDDTAIGPRPQKLKIPIHQVKCQCGDCVELNQFLKNTKQSEHQFKIVKAKRVHLEKQIGIDRVPCICKTVDTGSPHILIVTKIDVLAEKMSKWKILQGEVYAPITQKVDQKHLKSLLGTQEATRIQSSVKAFQAAPPAPAARPSSLSWNGPLFRNCLPRP</sequence>
<protein>
    <submittedName>
        <fullName evidence="1">Uncharacterized protein</fullName>
    </submittedName>
</protein>
<keyword evidence="2" id="KW-1185">Reference proteome</keyword>